<protein>
    <submittedName>
        <fullName evidence="1">Uncharacterized protein</fullName>
    </submittedName>
</protein>
<organism evidence="1">
    <name type="scientific">marine sediment metagenome</name>
    <dbReference type="NCBI Taxonomy" id="412755"/>
    <lineage>
        <taxon>unclassified sequences</taxon>
        <taxon>metagenomes</taxon>
        <taxon>ecological metagenomes</taxon>
    </lineage>
</organism>
<dbReference type="AlphaFoldDB" id="A0A0F9FZ81"/>
<name>A0A0F9FZ81_9ZZZZ</name>
<accession>A0A0F9FZ81</accession>
<gene>
    <name evidence="1" type="ORF">LCGC14_2182790</name>
</gene>
<reference evidence="1" key="1">
    <citation type="journal article" date="2015" name="Nature">
        <title>Complex archaea that bridge the gap between prokaryotes and eukaryotes.</title>
        <authorList>
            <person name="Spang A."/>
            <person name="Saw J.H."/>
            <person name="Jorgensen S.L."/>
            <person name="Zaremba-Niedzwiedzka K."/>
            <person name="Martijn J."/>
            <person name="Lind A.E."/>
            <person name="van Eijk R."/>
            <person name="Schleper C."/>
            <person name="Guy L."/>
            <person name="Ettema T.J."/>
        </authorList>
    </citation>
    <scope>NUCLEOTIDE SEQUENCE</scope>
</reference>
<evidence type="ECO:0000313" key="1">
    <source>
        <dbReference type="EMBL" id="KKL62680.1"/>
    </source>
</evidence>
<dbReference type="EMBL" id="LAZR01028415">
    <property type="protein sequence ID" value="KKL62680.1"/>
    <property type="molecule type" value="Genomic_DNA"/>
</dbReference>
<proteinExistence type="predicted"/>
<comment type="caution">
    <text evidence="1">The sequence shown here is derived from an EMBL/GenBank/DDBJ whole genome shotgun (WGS) entry which is preliminary data.</text>
</comment>
<sequence>MNYDKEILVLEEMKKEWKEAKQSRLNAGNYGEGLTKDLARDNKYIAALTIAIQDKKALKETSDELPEAKPTGGSSGSIYTWNAYRTLAVPILAKKNMIIAELKEKLNSGKK</sequence>